<dbReference type="KEGG" id="eus:EUTSA_v10027235mg"/>
<name>V4LXH5_EUTSA</name>
<protein>
    <submittedName>
        <fullName evidence="1">Uncharacterized protein</fullName>
    </submittedName>
</protein>
<keyword evidence="2" id="KW-1185">Reference proteome</keyword>
<accession>V4LXH5</accession>
<dbReference type="EMBL" id="KI517384">
    <property type="protein sequence ID" value="ESQ55385.1"/>
    <property type="molecule type" value="Genomic_DNA"/>
</dbReference>
<dbReference type="AlphaFoldDB" id="V4LXH5"/>
<dbReference type="Proteomes" id="UP000030689">
    <property type="component" value="Unassembled WGS sequence"/>
</dbReference>
<dbReference type="STRING" id="72664.V4LXH5"/>
<evidence type="ECO:0000313" key="2">
    <source>
        <dbReference type="Proteomes" id="UP000030689"/>
    </source>
</evidence>
<gene>
    <name evidence="1" type="ORF">EUTSA_v10027235mg</name>
</gene>
<evidence type="ECO:0000313" key="1">
    <source>
        <dbReference type="EMBL" id="ESQ55385.1"/>
    </source>
</evidence>
<sequence>MGTILSIFSKPPHNYEAILKNADSLLLLIRRRLLTSYTLNSSMKYWIEGKVNKNCFMLYARDLEISLAIRFEIILRKTLNYFKISFESIFLFTVMQGLSLYEVVFVVKLIDPAQGFCYSGNVKCEGTLRNVKEEEEEHCEM</sequence>
<dbReference type="Gramene" id="ESQ55385">
    <property type="protein sequence ID" value="ESQ55385"/>
    <property type="gene ID" value="EUTSA_v10027235mg"/>
</dbReference>
<organism evidence="1 2">
    <name type="scientific">Eutrema salsugineum</name>
    <name type="common">Saltwater cress</name>
    <name type="synonym">Sisymbrium salsugineum</name>
    <dbReference type="NCBI Taxonomy" id="72664"/>
    <lineage>
        <taxon>Eukaryota</taxon>
        <taxon>Viridiplantae</taxon>
        <taxon>Streptophyta</taxon>
        <taxon>Embryophyta</taxon>
        <taxon>Tracheophyta</taxon>
        <taxon>Spermatophyta</taxon>
        <taxon>Magnoliopsida</taxon>
        <taxon>eudicotyledons</taxon>
        <taxon>Gunneridae</taxon>
        <taxon>Pentapetalae</taxon>
        <taxon>rosids</taxon>
        <taxon>malvids</taxon>
        <taxon>Brassicales</taxon>
        <taxon>Brassicaceae</taxon>
        <taxon>Eutremeae</taxon>
        <taxon>Eutrema</taxon>
    </lineage>
</organism>
<reference evidence="1 2" key="1">
    <citation type="journal article" date="2013" name="Front. Plant Sci.">
        <title>The Reference Genome of the Halophytic Plant Eutrema salsugineum.</title>
        <authorList>
            <person name="Yang R."/>
            <person name="Jarvis D.E."/>
            <person name="Chen H."/>
            <person name="Beilstein M.A."/>
            <person name="Grimwood J."/>
            <person name="Jenkins J."/>
            <person name="Shu S."/>
            <person name="Prochnik S."/>
            <person name="Xin M."/>
            <person name="Ma C."/>
            <person name="Schmutz J."/>
            <person name="Wing R.A."/>
            <person name="Mitchell-Olds T."/>
            <person name="Schumaker K.S."/>
            <person name="Wang X."/>
        </authorList>
    </citation>
    <scope>NUCLEOTIDE SEQUENCE [LARGE SCALE GENOMIC DNA]</scope>
</reference>
<proteinExistence type="predicted"/>